<comment type="caution">
    <text evidence="2">The sequence shown here is derived from an EMBL/GenBank/DDBJ whole genome shotgun (WGS) entry which is preliminary data.</text>
</comment>
<reference evidence="2 3" key="1">
    <citation type="journal article" date="2015" name="Genome Biol.">
        <title>Comparative genomics of Steinernema reveals deeply conserved gene regulatory networks.</title>
        <authorList>
            <person name="Dillman A.R."/>
            <person name="Macchietto M."/>
            <person name="Porter C.F."/>
            <person name="Rogers A."/>
            <person name="Williams B."/>
            <person name="Antoshechkin I."/>
            <person name="Lee M.M."/>
            <person name="Goodwin Z."/>
            <person name="Lu X."/>
            <person name="Lewis E.E."/>
            <person name="Goodrich-Blair H."/>
            <person name="Stock S.P."/>
            <person name="Adams B.J."/>
            <person name="Sternberg P.W."/>
            <person name="Mortazavi A."/>
        </authorList>
    </citation>
    <scope>NUCLEOTIDE SEQUENCE [LARGE SCALE GENOMIC DNA]</scope>
    <source>
        <strain evidence="2 3">ALL</strain>
    </source>
</reference>
<feature type="signal peptide" evidence="1">
    <location>
        <begin position="1"/>
        <end position="38"/>
    </location>
</feature>
<evidence type="ECO:0000313" key="3">
    <source>
        <dbReference type="Proteomes" id="UP000298663"/>
    </source>
</evidence>
<dbReference type="Proteomes" id="UP000298663">
    <property type="component" value="Unassembled WGS sequence"/>
</dbReference>
<dbReference type="EMBL" id="AZBU02000002">
    <property type="protein sequence ID" value="TKR95782.1"/>
    <property type="molecule type" value="Genomic_DNA"/>
</dbReference>
<evidence type="ECO:0000313" key="2">
    <source>
        <dbReference type="EMBL" id="TKR95782.1"/>
    </source>
</evidence>
<protein>
    <recommendedName>
        <fullName evidence="4">Activin types I and II receptor domain-containing protein</fullName>
    </recommendedName>
</protein>
<keyword evidence="3" id="KW-1185">Reference proteome</keyword>
<name>A0A4U5PGQ2_STECR</name>
<keyword evidence="1" id="KW-0732">Signal</keyword>
<reference evidence="2 3" key="2">
    <citation type="journal article" date="2019" name="G3 (Bethesda)">
        <title>Hybrid Assembly of the Genome of the Entomopathogenic Nematode Steinernema carpocapsae Identifies the X-Chromosome.</title>
        <authorList>
            <person name="Serra L."/>
            <person name="Macchietto M."/>
            <person name="Macias-Munoz A."/>
            <person name="McGill C.J."/>
            <person name="Rodriguez I.M."/>
            <person name="Rodriguez B."/>
            <person name="Murad R."/>
            <person name="Mortazavi A."/>
        </authorList>
    </citation>
    <scope>NUCLEOTIDE SEQUENCE [LARGE SCALE GENOMIC DNA]</scope>
    <source>
        <strain evidence="2 3">ALL</strain>
    </source>
</reference>
<feature type="chain" id="PRO_5020423194" description="Activin types I and II receptor domain-containing protein" evidence="1">
    <location>
        <begin position="39"/>
        <end position="142"/>
    </location>
</feature>
<dbReference type="AlphaFoldDB" id="A0A4U5PGQ2"/>
<gene>
    <name evidence="2" type="ORF">L596_009906</name>
</gene>
<organism evidence="2 3">
    <name type="scientific">Steinernema carpocapsae</name>
    <name type="common">Entomopathogenic nematode</name>
    <dbReference type="NCBI Taxonomy" id="34508"/>
    <lineage>
        <taxon>Eukaryota</taxon>
        <taxon>Metazoa</taxon>
        <taxon>Ecdysozoa</taxon>
        <taxon>Nematoda</taxon>
        <taxon>Chromadorea</taxon>
        <taxon>Rhabditida</taxon>
        <taxon>Tylenchina</taxon>
        <taxon>Panagrolaimomorpha</taxon>
        <taxon>Strongyloidoidea</taxon>
        <taxon>Steinernematidae</taxon>
        <taxon>Steinernema</taxon>
    </lineage>
</organism>
<sequence>MILKQINGIATRLRNTSWSSLRMIIALLLLALLSPVLALDCVKEANGTVLGSELCLSQAKAGQWCYSSNIGGAIFKGCMDEYTNLNDGNDGNVNCIDIGNGNCKKTGKFGELCCCDKDYCNFGTVSKLALSSFTFGLAWAML</sequence>
<accession>A0A4U5PGQ2</accession>
<evidence type="ECO:0008006" key="4">
    <source>
        <dbReference type="Google" id="ProtNLM"/>
    </source>
</evidence>
<proteinExistence type="predicted"/>
<evidence type="ECO:0000256" key="1">
    <source>
        <dbReference type="SAM" id="SignalP"/>
    </source>
</evidence>